<evidence type="ECO:0000313" key="10">
    <source>
        <dbReference type="Proteomes" id="UP001146120"/>
    </source>
</evidence>
<keyword evidence="6" id="KW-0472">Membrane</keyword>
<comment type="caution">
    <text evidence="9">The sequence shown here is derived from an EMBL/GenBank/DDBJ whole genome shotgun (WGS) entry which is preliminary data.</text>
</comment>
<evidence type="ECO:0000313" key="9">
    <source>
        <dbReference type="EMBL" id="DBA05330.1"/>
    </source>
</evidence>
<keyword evidence="5" id="KW-0732">Signal</keyword>
<keyword evidence="4" id="KW-0964">Secreted</keyword>
<reference evidence="9" key="1">
    <citation type="submission" date="2022-11" db="EMBL/GenBank/DDBJ databases">
        <authorList>
            <person name="Morgan W.R."/>
            <person name="Tartar A."/>
        </authorList>
    </citation>
    <scope>NUCLEOTIDE SEQUENCE</scope>
    <source>
        <strain evidence="9">ARSEF 373</strain>
    </source>
</reference>
<dbReference type="SUPFAM" id="SSF51126">
    <property type="entry name" value="Pectin lyase-like"/>
    <property type="match status" value="3"/>
</dbReference>
<sequence length="1124" mass="118683">MIPGVYQEASSNAITFASSGVHDVQVIAPADGVTIDRAYSGQFFVFGDGAGNVSFTGVRFINDGTFAVGFTNCTFEHHRIESSGFAARGGVGTILAGAPRFTNCRFIDNWAGIAGAFYVAGNANPVFDDCEFADSGCYPAGWGGVIVPEGNSTGTWTRCIFRNNTCDYGGAIDDGQTSASKFVGCTFENNFSPFYGGAYYGYGAARTQFDGCVFRNNRVAKGADGQDFFLSSTVVPLFRNSRFEAGDIPQSASSGACGRIQDSSTVIMENCTVSGYVGIFGVFELDINSTGTFDSCVFANNSATRGGVILAVRPVKIRSCQFLNNSANEGGAIYIGGPYKGSFMVSTIENCVFAGNSASSSGGAIYMAGRALVQLSQSTFTNNAARDVGGGAVYVASSASLFSTEDSFVSNTAPVGGAIWSAATVSMMSATMANNRAQNSENSANPYSHGGGIYLVFANQSSDLETWNSTSCASDQVMLQNLTMSSNAAVDGGGGAIFLDGAVPACMSTQDAVCQGCQFSSNNAVYGPDVASGIAGLAAINATRVWQLMEPVEIDIGALDMLNQRVLGNHPPFIVTVDVVATGSTSTVSLVSTTQHTLRSGLAKFPDMQLQENNVTKNTEDTPLPSSSPVSRHPVALLPSRLPSVRDLDLLAAMAAALANCVMVWAARHSKQIIRTVGKLLAGVVGSAAQAVLQVLDLTSNVITLVILLAFDVGLGDSQVLVQSVYTVGVVLAVVPSLFLLRATIRLVQFDWHEAKAHYRHNIVMALNSPPRDETNTDDSSRVDEMWQRYYRSAFARQVARPGDENKIELAPGIYRELTPNAITFASSGVHDVLATAKASGVIIDRAYSGQLFVFGDGAGIVRFIGLQFANGGLLEKNVGAGLVGGLMTFLNGRQAIEFFNCTFEHHRIEAPGYTARGAVGNIVAGAPRFKYCRFLDNWAGIAGAFYVAGDAAPIFEDCEFANSGCYTFGWGGVIVPEGNSTGTWTRCTFRNNSCDYGGAIDDGQTSASRFVDCTFEDNFASLYGGAYYGYGKTTTQFDGCLFRNNRVPKGGNGQDFFLSSSVMIVFRNSIFEAGDAPQSTSGGACGRIQDSSHVVMENCTVSGYIGYTGVFEVDINSGGSFNS</sequence>
<evidence type="ECO:0000256" key="6">
    <source>
        <dbReference type="ARBA" id="ARBA00023136"/>
    </source>
</evidence>
<dbReference type="InterPro" id="IPR012334">
    <property type="entry name" value="Pectin_lyas_fold"/>
</dbReference>
<dbReference type="InterPro" id="IPR039448">
    <property type="entry name" value="Beta_helix"/>
</dbReference>
<dbReference type="Pfam" id="PF02415">
    <property type="entry name" value="Chlam_PMP"/>
    <property type="match status" value="2"/>
</dbReference>
<evidence type="ECO:0000256" key="4">
    <source>
        <dbReference type="ARBA" id="ARBA00022525"/>
    </source>
</evidence>
<dbReference type="PANTHER" id="PTHR11319">
    <property type="entry name" value="G PROTEIN-COUPLED RECEPTOR-RELATED"/>
    <property type="match status" value="1"/>
</dbReference>
<reference evidence="9" key="2">
    <citation type="journal article" date="2023" name="Microbiol Resour">
        <title>Decontamination and Annotation of the Draft Genome Sequence of the Oomycete Lagenidium giganteum ARSEF 373.</title>
        <authorList>
            <person name="Morgan W.R."/>
            <person name="Tartar A."/>
        </authorList>
    </citation>
    <scope>NUCLEOTIDE SEQUENCE</scope>
    <source>
        <strain evidence="9">ARSEF 373</strain>
    </source>
</reference>
<evidence type="ECO:0000256" key="7">
    <source>
        <dbReference type="ARBA" id="ARBA00023237"/>
    </source>
</evidence>
<accession>A0AAV2ZS65</accession>
<evidence type="ECO:0000256" key="5">
    <source>
        <dbReference type="ARBA" id="ARBA00022729"/>
    </source>
</evidence>
<dbReference type="InterPro" id="IPR011050">
    <property type="entry name" value="Pectin_lyase_fold/virulence"/>
</dbReference>
<comment type="subcellular location">
    <subcellularLocation>
        <location evidence="1">Cell envelope</location>
    </subcellularLocation>
    <subcellularLocation>
        <location evidence="2">Cell outer membrane</location>
    </subcellularLocation>
    <subcellularLocation>
        <location evidence="3">Secreted</location>
    </subcellularLocation>
</comment>
<evidence type="ECO:0000256" key="2">
    <source>
        <dbReference type="ARBA" id="ARBA00004442"/>
    </source>
</evidence>
<dbReference type="Gene3D" id="2.160.20.10">
    <property type="entry name" value="Single-stranded right-handed beta-helix, Pectin lyase-like"/>
    <property type="match status" value="2"/>
</dbReference>
<dbReference type="EMBL" id="DAKRPA010000001">
    <property type="protein sequence ID" value="DBA05330.1"/>
    <property type="molecule type" value="Genomic_DNA"/>
</dbReference>
<dbReference type="NCBIfam" id="TIGR01376">
    <property type="entry name" value="POMP_repeat"/>
    <property type="match status" value="1"/>
</dbReference>
<name>A0AAV2ZS65_9STRA</name>
<dbReference type="InterPro" id="IPR006626">
    <property type="entry name" value="PbH1"/>
</dbReference>
<organism evidence="9 10">
    <name type="scientific">Lagenidium giganteum</name>
    <dbReference type="NCBI Taxonomy" id="4803"/>
    <lineage>
        <taxon>Eukaryota</taxon>
        <taxon>Sar</taxon>
        <taxon>Stramenopiles</taxon>
        <taxon>Oomycota</taxon>
        <taxon>Peronosporomycetes</taxon>
        <taxon>Pythiales</taxon>
        <taxon>Pythiaceae</taxon>
    </lineage>
</organism>
<feature type="domain" description="Right handed beta helix" evidence="8">
    <location>
        <begin position="46"/>
        <end position="214"/>
    </location>
</feature>
<evidence type="ECO:0000256" key="3">
    <source>
        <dbReference type="ARBA" id="ARBA00004613"/>
    </source>
</evidence>
<dbReference type="Pfam" id="PF13229">
    <property type="entry name" value="Beta_helix"/>
    <property type="match status" value="2"/>
</dbReference>
<evidence type="ECO:0000259" key="8">
    <source>
        <dbReference type="Pfam" id="PF13229"/>
    </source>
</evidence>
<evidence type="ECO:0000256" key="1">
    <source>
        <dbReference type="ARBA" id="ARBA00004196"/>
    </source>
</evidence>
<dbReference type="AlphaFoldDB" id="A0AAV2ZS65"/>
<gene>
    <name evidence="9" type="ORF">N0F65_007492</name>
</gene>
<feature type="domain" description="Right handed beta helix" evidence="8">
    <location>
        <begin position="892"/>
        <end position="1043"/>
    </location>
</feature>
<keyword evidence="10" id="KW-1185">Reference proteome</keyword>
<proteinExistence type="predicted"/>
<dbReference type="Proteomes" id="UP001146120">
    <property type="component" value="Unassembled WGS sequence"/>
</dbReference>
<dbReference type="InterPro" id="IPR003368">
    <property type="entry name" value="POMP_repeat"/>
</dbReference>
<protein>
    <recommendedName>
        <fullName evidence="8">Right handed beta helix domain-containing protein</fullName>
    </recommendedName>
</protein>
<dbReference type="GO" id="GO:0005576">
    <property type="term" value="C:extracellular region"/>
    <property type="evidence" value="ECO:0007669"/>
    <property type="project" value="UniProtKB-SubCell"/>
</dbReference>
<dbReference type="SMART" id="SM00710">
    <property type="entry name" value="PbH1"/>
    <property type="match status" value="10"/>
</dbReference>
<keyword evidence="7" id="KW-0998">Cell outer membrane</keyword>
<dbReference type="PANTHER" id="PTHR11319:SF35">
    <property type="entry name" value="OUTER MEMBRANE PROTEIN PMPC-RELATED"/>
    <property type="match status" value="1"/>
</dbReference>